<keyword evidence="14" id="KW-1185">Reference proteome</keyword>
<comment type="similarity">
    <text evidence="2">Belongs to the UPF0053 family.</text>
</comment>
<dbReference type="SMART" id="SM01091">
    <property type="entry name" value="CorC_HlyC"/>
    <property type="match status" value="1"/>
</dbReference>
<dbReference type="CDD" id="cd04590">
    <property type="entry name" value="CBS_pair_CorC_HlyC_assoc"/>
    <property type="match status" value="1"/>
</dbReference>
<comment type="subcellular location">
    <subcellularLocation>
        <location evidence="1">Cell membrane</location>
        <topology evidence="1">Multi-pass membrane protein</topology>
    </subcellularLocation>
</comment>
<evidence type="ECO:0000256" key="3">
    <source>
        <dbReference type="ARBA" id="ARBA00022475"/>
    </source>
</evidence>
<evidence type="ECO:0000256" key="10">
    <source>
        <dbReference type="PROSITE-ProRule" id="PRU01193"/>
    </source>
</evidence>
<protein>
    <submittedName>
        <fullName evidence="13">CBS domain containing-hemolysin-like protein</fullName>
    </submittedName>
</protein>
<evidence type="ECO:0000256" key="6">
    <source>
        <dbReference type="ARBA" id="ARBA00022989"/>
    </source>
</evidence>
<feature type="domain" description="CBS" evidence="11">
    <location>
        <begin position="286"/>
        <end position="343"/>
    </location>
</feature>
<dbReference type="InterPro" id="IPR046342">
    <property type="entry name" value="CBS_dom_sf"/>
</dbReference>
<dbReference type="SUPFAM" id="SSF56176">
    <property type="entry name" value="FAD-binding/transporter-associated domain-like"/>
    <property type="match status" value="1"/>
</dbReference>
<dbReference type="PANTHER" id="PTHR43099">
    <property type="entry name" value="UPF0053 PROTEIN YRKA"/>
    <property type="match status" value="1"/>
</dbReference>
<dbReference type="InterPro" id="IPR051676">
    <property type="entry name" value="UPF0053_domain"/>
</dbReference>
<dbReference type="PROSITE" id="PS51846">
    <property type="entry name" value="CNNM"/>
    <property type="match status" value="1"/>
</dbReference>
<keyword evidence="5" id="KW-0677">Repeat</keyword>
<dbReference type="GO" id="GO:0005886">
    <property type="term" value="C:plasma membrane"/>
    <property type="evidence" value="ECO:0007669"/>
    <property type="project" value="UniProtKB-SubCell"/>
</dbReference>
<dbReference type="Pfam" id="PF01595">
    <property type="entry name" value="CNNM"/>
    <property type="match status" value="1"/>
</dbReference>
<keyword evidence="8 10" id="KW-0472">Membrane</keyword>
<dbReference type="Proteomes" id="UP000318336">
    <property type="component" value="Unassembled WGS sequence"/>
</dbReference>
<dbReference type="OrthoDB" id="110231at2"/>
<dbReference type="InterPro" id="IPR044751">
    <property type="entry name" value="Ion_transp-like_CBS"/>
</dbReference>
<keyword evidence="4 10" id="KW-0812">Transmembrane</keyword>
<accession>A0A542X7T7</accession>
<gene>
    <name evidence="13" type="ORF">FB554_0031</name>
</gene>
<dbReference type="Pfam" id="PF00571">
    <property type="entry name" value="CBS"/>
    <property type="match status" value="2"/>
</dbReference>
<dbReference type="InterPro" id="IPR005170">
    <property type="entry name" value="Transptr-assoc_dom"/>
</dbReference>
<dbReference type="InterPro" id="IPR016169">
    <property type="entry name" value="FAD-bd_PCMH_sub2"/>
</dbReference>
<feature type="domain" description="CBS" evidence="11">
    <location>
        <begin position="221"/>
        <end position="282"/>
    </location>
</feature>
<evidence type="ECO:0000256" key="5">
    <source>
        <dbReference type="ARBA" id="ARBA00022737"/>
    </source>
</evidence>
<dbReference type="SMART" id="SM00116">
    <property type="entry name" value="CBS"/>
    <property type="match status" value="2"/>
</dbReference>
<feature type="domain" description="CNNM transmembrane" evidence="12">
    <location>
        <begin position="1"/>
        <end position="202"/>
    </location>
</feature>
<dbReference type="EMBL" id="VFOK01000001">
    <property type="protein sequence ID" value="TQL31917.1"/>
    <property type="molecule type" value="Genomic_DNA"/>
</dbReference>
<keyword evidence="7 9" id="KW-0129">CBS domain</keyword>
<evidence type="ECO:0000256" key="7">
    <source>
        <dbReference type="ARBA" id="ARBA00023122"/>
    </source>
</evidence>
<evidence type="ECO:0000256" key="1">
    <source>
        <dbReference type="ARBA" id="ARBA00004651"/>
    </source>
</evidence>
<organism evidence="13 14">
    <name type="scientific">Barrientosiimonas humi</name>
    <dbReference type="NCBI Taxonomy" id="999931"/>
    <lineage>
        <taxon>Bacteria</taxon>
        <taxon>Bacillati</taxon>
        <taxon>Actinomycetota</taxon>
        <taxon>Actinomycetes</taxon>
        <taxon>Micrococcales</taxon>
        <taxon>Dermacoccaceae</taxon>
        <taxon>Barrientosiimonas</taxon>
    </lineage>
</organism>
<dbReference type="PROSITE" id="PS51371">
    <property type="entry name" value="CBS"/>
    <property type="match status" value="2"/>
</dbReference>
<dbReference type="Gene3D" id="3.30.465.10">
    <property type="match status" value="1"/>
</dbReference>
<comment type="caution">
    <text evidence="13">The sequence shown here is derived from an EMBL/GenBank/DDBJ whole genome shotgun (WGS) entry which is preliminary data.</text>
</comment>
<dbReference type="InterPro" id="IPR002550">
    <property type="entry name" value="CNNM"/>
</dbReference>
<sequence length="450" mass="48698">MTEVLLLLLAAVLVVLCGLFVAAEFAFVTVDRRAVEREVATGDRAATGVQTALKSLSTQLSGAQVGITITNLAIGFLAEPSLARLLTGPLGAVGIEGGAARAVGVAIAMAVSTTLTMVFGELVPKNFAIALPLRTARAVQGFMRGFTRVTRPLIAFLNGAANKFLRRIGIEPTEELASARSPQELSFLVTRSVDQGTLDEATANLVRRSLLFGDRRAHEVMTPRSQLDFISPDERLTQVVDRIHDSGHARFPVLDARTDEVLGLITTAQVLQVPVDMRSRRTVADVMLPPTLVPSSVDLDTLLEMLRDGPHQLGVVIDEFGSVDGVVTLEDLVEEITGELDDEHDQPSAPRELTTGTWELSGLLRIDEVRDTIGLSLPESDDYDTLAGLVLFRLERMAEPGDEVELDGYDREHRTRPVTLGVVDLEGVRIDTVRVSVGDPVEPDETEGER</sequence>
<evidence type="ECO:0000313" key="13">
    <source>
        <dbReference type="EMBL" id="TQL31917.1"/>
    </source>
</evidence>
<dbReference type="SUPFAM" id="SSF54631">
    <property type="entry name" value="CBS-domain pair"/>
    <property type="match status" value="1"/>
</dbReference>
<dbReference type="Gene3D" id="3.10.580.10">
    <property type="entry name" value="CBS-domain"/>
    <property type="match status" value="1"/>
</dbReference>
<evidence type="ECO:0000256" key="2">
    <source>
        <dbReference type="ARBA" id="ARBA00006337"/>
    </source>
</evidence>
<name>A0A542X7T7_9MICO</name>
<evidence type="ECO:0000259" key="11">
    <source>
        <dbReference type="PROSITE" id="PS51371"/>
    </source>
</evidence>
<dbReference type="InterPro" id="IPR036318">
    <property type="entry name" value="FAD-bd_PCMH-like_sf"/>
</dbReference>
<evidence type="ECO:0000313" key="14">
    <source>
        <dbReference type="Proteomes" id="UP000318336"/>
    </source>
</evidence>
<evidence type="ECO:0000256" key="4">
    <source>
        <dbReference type="ARBA" id="ARBA00022692"/>
    </source>
</evidence>
<reference evidence="13 14" key="1">
    <citation type="submission" date="2019-06" db="EMBL/GenBank/DDBJ databases">
        <title>Sequencing the genomes of 1000 actinobacteria strains.</title>
        <authorList>
            <person name="Klenk H.-P."/>
        </authorList>
    </citation>
    <scope>NUCLEOTIDE SEQUENCE [LARGE SCALE GENOMIC DNA]</scope>
    <source>
        <strain evidence="13 14">DSM 24617</strain>
    </source>
</reference>
<proteinExistence type="inferred from homology"/>
<keyword evidence="3" id="KW-1003">Cell membrane</keyword>
<keyword evidence="6 10" id="KW-1133">Transmembrane helix</keyword>
<evidence type="ECO:0000256" key="9">
    <source>
        <dbReference type="PROSITE-ProRule" id="PRU00703"/>
    </source>
</evidence>
<dbReference type="AlphaFoldDB" id="A0A542X7T7"/>
<dbReference type="PANTHER" id="PTHR43099:SF6">
    <property type="entry name" value="UPF0053 PROTEIN RV1842C"/>
    <property type="match status" value="1"/>
</dbReference>
<dbReference type="InterPro" id="IPR000644">
    <property type="entry name" value="CBS_dom"/>
</dbReference>
<dbReference type="RefSeq" id="WP_142004090.1">
    <property type="nucleotide sequence ID" value="NZ_CAJTBP010000001.1"/>
</dbReference>
<evidence type="ECO:0000259" key="12">
    <source>
        <dbReference type="PROSITE" id="PS51846"/>
    </source>
</evidence>
<dbReference type="GO" id="GO:0050660">
    <property type="term" value="F:flavin adenine dinucleotide binding"/>
    <property type="evidence" value="ECO:0007669"/>
    <property type="project" value="InterPro"/>
</dbReference>
<dbReference type="Pfam" id="PF03471">
    <property type="entry name" value="CorC_HlyC"/>
    <property type="match status" value="1"/>
</dbReference>
<evidence type="ECO:0000256" key="8">
    <source>
        <dbReference type="ARBA" id="ARBA00023136"/>
    </source>
</evidence>